<dbReference type="Proteomes" id="UP000188268">
    <property type="component" value="Unassembled WGS sequence"/>
</dbReference>
<dbReference type="STRING" id="210143.A0A1R3I7T3"/>
<name>A0A1R3I7T3_COCAP</name>
<dbReference type="InterPro" id="IPR005174">
    <property type="entry name" value="KIB1-4_b-propeller"/>
</dbReference>
<proteinExistence type="predicted"/>
<feature type="domain" description="KIB1-4 beta-propeller" evidence="1">
    <location>
        <begin position="68"/>
        <end position="337"/>
    </location>
</feature>
<gene>
    <name evidence="2" type="ORF">CCACVL1_14246</name>
</gene>
<accession>A0A1R3I7T3</accession>
<dbReference type="PANTHER" id="PTHR44259">
    <property type="entry name" value="OS07G0183000 PROTEIN-RELATED"/>
    <property type="match status" value="1"/>
</dbReference>
<dbReference type="Pfam" id="PF03478">
    <property type="entry name" value="Beta-prop_KIB1-4"/>
    <property type="match status" value="1"/>
</dbReference>
<protein>
    <recommendedName>
        <fullName evidence="1">KIB1-4 beta-propeller domain-containing protein</fullName>
    </recommendedName>
</protein>
<evidence type="ECO:0000313" key="3">
    <source>
        <dbReference type="Proteomes" id="UP000188268"/>
    </source>
</evidence>
<reference evidence="2 3" key="1">
    <citation type="submission" date="2013-09" db="EMBL/GenBank/DDBJ databases">
        <title>Corchorus capsularis genome sequencing.</title>
        <authorList>
            <person name="Alam M."/>
            <person name="Haque M.S."/>
            <person name="Islam M.S."/>
            <person name="Emdad E.M."/>
            <person name="Islam M.M."/>
            <person name="Ahmed B."/>
            <person name="Halim A."/>
            <person name="Hossen Q.M.M."/>
            <person name="Hossain M.Z."/>
            <person name="Ahmed R."/>
            <person name="Khan M.M."/>
            <person name="Islam R."/>
            <person name="Rashid M.M."/>
            <person name="Khan S.A."/>
            <person name="Rahman M.S."/>
            <person name="Alam M."/>
        </authorList>
    </citation>
    <scope>NUCLEOTIDE SEQUENCE [LARGE SCALE GENOMIC DNA]</scope>
    <source>
        <strain evidence="3">cv. CVL-1</strain>
        <tissue evidence="2">Whole seedling</tissue>
    </source>
</reference>
<dbReference type="PANTHER" id="PTHR44259:SF107">
    <property type="entry name" value="F-BOX PROTEIN SKIP23-LIKE"/>
    <property type="match status" value="1"/>
</dbReference>
<sequence>MSLEIDRDWANIGSDPLTCIVEKTHSIQDRVRLSAVCRSWHASLGDKKIDLPICLMLAEKEKSDSRCFYNISEENSVELDLPEIRGRRCWGSPFGWLVTCGVDLEIQLFNPLTRATLPLPSLRTFTNQQDRPSDELCKFFITKLILSSSPASPDCIVLAIYSEFYLLGFAKPGDQSWVHIDGSRPFDDAICFNGSFYAARNTGEVFICQGLDGPHPKVVEFASAPPTNNATNKYIVDLGGNLCLLSRIRGLFDVTNDEGEVTEEMYITYDFEIFKLDMETRKWEKIMSLGGLSVFLGYSYTFPVVAADYPGCRPNCIYFATDVGFGCPRDSDIGIYNCDNFDNKEEEEVEYQVDSFPESEDVQDLHSPFAPPVWLALTRRYVSLALPTSISL</sequence>
<dbReference type="OrthoDB" id="642536at2759"/>
<dbReference type="OMA" id="FPISQRV"/>
<organism evidence="2 3">
    <name type="scientific">Corchorus capsularis</name>
    <name type="common">Jute</name>
    <dbReference type="NCBI Taxonomy" id="210143"/>
    <lineage>
        <taxon>Eukaryota</taxon>
        <taxon>Viridiplantae</taxon>
        <taxon>Streptophyta</taxon>
        <taxon>Embryophyta</taxon>
        <taxon>Tracheophyta</taxon>
        <taxon>Spermatophyta</taxon>
        <taxon>Magnoliopsida</taxon>
        <taxon>eudicotyledons</taxon>
        <taxon>Gunneridae</taxon>
        <taxon>Pentapetalae</taxon>
        <taxon>rosids</taxon>
        <taxon>malvids</taxon>
        <taxon>Malvales</taxon>
        <taxon>Malvaceae</taxon>
        <taxon>Grewioideae</taxon>
        <taxon>Apeibeae</taxon>
        <taxon>Corchorus</taxon>
    </lineage>
</organism>
<dbReference type="EMBL" id="AWWV01010537">
    <property type="protein sequence ID" value="OMO78624.1"/>
    <property type="molecule type" value="Genomic_DNA"/>
</dbReference>
<dbReference type="Gramene" id="OMO78624">
    <property type="protein sequence ID" value="OMO78624"/>
    <property type="gene ID" value="CCACVL1_14246"/>
</dbReference>
<dbReference type="AlphaFoldDB" id="A0A1R3I7T3"/>
<dbReference type="InterPro" id="IPR050942">
    <property type="entry name" value="F-box_BR-signaling"/>
</dbReference>
<evidence type="ECO:0000259" key="1">
    <source>
        <dbReference type="Pfam" id="PF03478"/>
    </source>
</evidence>
<evidence type="ECO:0000313" key="2">
    <source>
        <dbReference type="EMBL" id="OMO78624.1"/>
    </source>
</evidence>
<keyword evidence="3" id="KW-1185">Reference proteome</keyword>
<comment type="caution">
    <text evidence="2">The sequence shown here is derived from an EMBL/GenBank/DDBJ whole genome shotgun (WGS) entry which is preliminary data.</text>
</comment>